<dbReference type="Pfam" id="PF18897">
    <property type="entry name" value="Gp3-like"/>
    <property type="match status" value="1"/>
</dbReference>
<organism evidence="2">
    <name type="scientific">viral metagenome</name>
    <dbReference type="NCBI Taxonomy" id="1070528"/>
    <lineage>
        <taxon>unclassified sequences</taxon>
        <taxon>metagenomes</taxon>
        <taxon>organismal metagenomes</taxon>
    </lineage>
</organism>
<proteinExistence type="predicted"/>
<name>A0A6M3JNT6_9ZZZZ</name>
<dbReference type="InterPro" id="IPR043991">
    <property type="entry name" value="Gp3-like"/>
</dbReference>
<accession>A0A6M3JNT6</accession>
<feature type="compositionally biased region" description="Basic and acidic residues" evidence="1">
    <location>
        <begin position="195"/>
        <end position="240"/>
    </location>
</feature>
<dbReference type="AlphaFoldDB" id="A0A6M3JNT6"/>
<evidence type="ECO:0000313" key="2">
    <source>
        <dbReference type="EMBL" id="QJA70692.1"/>
    </source>
</evidence>
<feature type="region of interest" description="Disordered" evidence="1">
    <location>
        <begin position="186"/>
        <end position="265"/>
    </location>
</feature>
<dbReference type="EMBL" id="MT141813">
    <property type="protein sequence ID" value="QJA70692.1"/>
    <property type="molecule type" value="Genomic_DNA"/>
</dbReference>
<evidence type="ECO:0000256" key="1">
    <source>
        <dbReference type="SAM" id="MobiDB-lite"/>
    </source>
</evidence>
<gene>
    <name evidence="2" type="ORF">MM415A03590_0005</name>
</gene>
<protein>
    <submittedName>
        <fullName evidence="2">Uncharacterized protein</fullName>
    </submittedName>
</protein>
<feature type="region of interest" description="Disordered" evidence="1">
    <location>
        <begin position="274"/>
        <end position="293"/>
    </location>
</feature>
<reference evidence="2" key="1">
    <citation type="submission" date="2020-03" db="EMBL/GenBank/DDBJ databases">
        <title>The deep terrestrial virosphere.</title>
        <authorList>
            <person name="Holmfeldt K."/>
            <person name="Nilsson E."/>
            <person name="Simone D."/>
            <person name="Lopez-Fernandez M."/>
            <person name="Wu X."/>
            <person name="de Brujin I."/>
            <person name="Lundin D."/>
            <person name="Andersson A."/>
            <person name="Bertilsson S."/>
            <person name="Dopson M."/>
        </authorList>
    </citation>
    <scope>NUCLEOTIDE SEQUENCE</scope>
    <source>
        <strain evidence="2">MM415A03590</strain>
    </source>
</reference>
<feature type="compositionally biased region" description="Basic and acidic residues" evidence="1">
    <location>
        <begin position="274"/>
        <end position="287"/>
    </location>
</feature>
<sequence>MQLVYGEKPQRLDVIIPLEDEEVWASQYYRQYSRSRGLVCKGDGETCRRMVDTETGDVAGRDTKEVTWSEGGTCAGMECPDYKAKACQEVMNLQFLLPKVPGLGVWQVDTGSINSIRNINNCATMIRAMCGRVSWIPLLLTLEPTEVVNPDDGKKKTVYCMHLRYERSAESLLTDSEKPRLQLLLSAPADDEAPEDRHFSISTPEKKEEVQSKAEDDIHDLWPEPEEEPRMSKAEIKELEAESTPAPDAPQATREPSKTDAKVIPPVAELAEQVKEKLDKKENKDDQASPESVEALKALAEKAGKSMMDLGSLMSKELKWVVPKTLQELKVWQVKELTDILNTAIG</sequence>